<comment type="similarity">
    <text evidence="1">Belongs to the peptidase M20A family.</text>
</comment>
<dbReference type="NCBIfam" id="TIGR01891">
    <property type="entry name" value="amidohydrolases"/>
    <property type="match status" value="1"/>
</dbReference>
<dbReference type="InterPro" id="IPR011650">
    <property type="entry name" value="Peptidase_M20_dimer"/>
</dbReference>
<organism evidence="2 3">
    <name type="scientific">Megasphaera elsdenii</name>
    <dbReference type="NCBI Taxonomy" id="907"/>
    <lineage>
        <taxon>Bacteria</taxon>
        <taxon>Bacillati</taxon>
        <taxon>Bacillota</taxon>
        <taxon>Negativicutes</taxon>
        <taxon>Veillonellales</taxon>
        <taxon>Veillonellaceae</taxon>
        <taxon>Megasphaera</taxon>
    </lineage>
</organism>
<dbReference type="GeneID" id="97490926"/>
<protein>
    <recommendedName>
        <fullName evidence="1">Peptidase M20 domain-containing protein 2</fullName>
    </recommendedName>
</protein>
<dbReference type="EMBL" id="CP027569">
    <property type="protein sequence ID" value="AVO26530.1"/>
    <property type="molecule type" value="Genomic_DNA"/>
</dbReference>
<dbReference type="InterPro" id="IPR036264">
    <property type="entry name" value="Bact_exopeptidase_dim_dom"/>
</dbReference>
<dbReference type="PIRSF" id="PIRSF037226">
    <property type="entry name" value="Amidohydrolase_ACY1L2_prd"/>
    <property type="match status" value="1"/>
</dbReference>
<evidence type="ECO:0000256" key="1">
    <source>
        <dbReference type="PIRNR" id="PIRNR037226"/>
    </source>
</evidence>
<dbReference type="GO" id="GO:0005737">
    <property type="term" value="C:cytoplasm"/>
    <property type="evidence" value="ECO:0007669"/>
    <property type="project" value="TreeGrafter"/>
</dbReference>
<dbReference type="PANTHER" id="PTHR30575:SF0">
    <property type="entry name" value="XAA-ARG DIPEPTIDASE"/>
    <property type="match status" value="1"/>
</dbReference>
<dbReference type="GO" id="GO:0071713">
    <property type="term" value="F:para-aminobenzoyl-glutamate hydrolase activity"/>
    <property type="evidence" value="ECO:0007669"/>
    <property type="project" value="TreeGrafter"/>
</dbReference>
<dbReference type="PANTHER" id="PTHR30575">
    <property type="entry name" value="PEPTIDASE M20"/>
    <property type="match status" value="1"/>
</dbReference>
<dbReference type="InterPro" id="IPR017439">
    <property type="entry name" value="Amidohydrolase"/>
</dbReference>
<dbReference type="InterPro" id="IPR052030">
    <property type="entry name" value="Peptidase_M20/M20A_hydrolases"/>
</dbReference>
<dbReference type="InterPro" id="IPR002933">
    <property type="entry name" value="Peptidase_M20"/>
</dbReference>
<gene>
    <name evidence="2" type="ORF">C6Y28_02240</name>
</gene>
<dbReference type="Pfam" id="PF01546">
    <property type="entry name" value="Peptidase_M20"/>
    <property type="match status" value="1"/>
</dbReference>
<dbReference type="SUPFAM" id="SSF53187">
    <property type="entry name" value="Zn-dependent exopeptidases"/>
    <property type="match status" value="1"/>
</dbReference>
<dbReference type="Gene3D" id="3.40.630.10">
    <property type="entry name" value="Zn peptidases"/>
    <property type="match status" value="1"/>
</dbReference>
<accession>A0A269TBR6</accession>
<sequence>MEYKELKDQACHYVDELKPVIYGIADALHDHPETGMNEVFASTTLKKILQDHGFAIDNPVADAFPTAFHAVCGNGPFQMGFLAEYDALPEIGHGCGHNLIAAMSVGAALAFAKAAGTKATVHVYGCPAEETVGSKVYMSEHGVFDGLEAAVIVHPGTDQTYIGGTSYATHPLQFTFLGKAAHVADATYHGVNALDALVDFYGRLKAYEKTLTERHIIGAIITEGGTAPNIVPDRAVLKATIRALKVEYLEDKMLPDIKKIARDVADAHGAKVEMVHYEPLYKNMINDPKMDVYFADAFNQLYEEFGVRDDDYAEGSTDVGNVSQVTRVSQPEICIGYDINAHTKEFAQAAGSDLGKMQALTGAKAMARVALDVMGEKY</sequence>
<dbReference type="InterPro" id="IPR017144">
    <property type="entry name" value="Xaa-Arg_dipeptidase"/>
</dbReference>
<evidence type="ECO:0000313" key="2">
    <source>
        <dbReference type="EMBL" id="AVO26530.1"/>
    </source>
</evidence>
<dbReference type="Pfam" id="PF07687">
    <property type="entry name" value="M20_dimer"/>
    <property type="match status" value="1"/>
</dbReference>
<dbReference type="Proteomes" id="UP000238358">
    <property type="component" value="Chromosome"/>
</dbReference>
<dbReference type="GO" id="GO:0046657">
    <property type="term" value="P:folic acid catabolic process"/>
    <property type="evidence" value="ECO:0007669"/>
    <property type="project" value="TreeGrafter"/>
</dbReference>
<dbReference type="Gene3D" id="3.30.70.360">
    <property type="match status" value="1"/>
</dbReference>
<dbReference type="AlphaFoldDB" id="A0A269TBR6"/>
<proteinExistence type="inferred from homology"/>
<name>A0A269TBR6_MEGEL</name>
<reference evidence="2 3" key="1">
    <citation type="journal article" date="2018" name="Genome Announc.">
        <title>Complete genomes of two Megasphaera elsdenii strains, NCIMB 702410 and ATCC 25940.</title>
        <authorList>
            <person name="Hatmaker E.A."/>
            <person name="O'Dell K."/>
            <person name="Riley L.A."/>
            <person name="Klingeman D.M."/>
            <person name="Guss A.M."/>
        </authorList>
    </citation>
    <scope>NUCLEOTIDE SEQUENCE [LARGE SCALE GENOMIC DNA]</scope>
    <source>
        <strain evidence="2 3">NCIMB702410</strain>
    </source>
</reference>
<dbReference type="GO" id="GO:0016805">
    <property type="term" value="F:dipeptidase activity"/>
    <property type="evidence" value="ECO:0007669"/>
    <property type="project" value="InterPro"/>
</dbReference>
<dbReference type="OrthoDB" id="9781032at2"/>
<evidence type="ECO:0000313" key="3">
    <source>
        <dbReference type="Proteomes" id="UP000238358"/>
    </source>
</evidence>
<dbReference type="RefSeq" id="WP_014014973.1">
    <property type="nucleotide sequence ID" value="NZ_CABMON010000020.1"/>
</dbReference>
<dbReference type="SUPFAM" id="SSF55031">
    <property type="entry name" value="Bacterial exopeptidase dimerisation domain"/>
    <property type="match status" value="1"/>
</dbReference>